<name>A0A8E2F8A5_9PEZI</name>
<evidence type="ECO:0000313" key="3">
    <source>
        <dbReference type="Proteomes" id="UP000250140"/>
    </source>
</evidence>
<protein>
    <submittedName>
        <fullName evidence="2">Uncharacterized protein</fullName>
    </submittedName>
</protein>
<evidence type="ECO:0000256" key="1">
    <source>
        <dbReference type="SAM" id="MobiDB-lite"/>
    </source>
</evidence>
<feature type="compositionally biased region" description="Basic and acidic residues" evidence="1">
    <location>
        <begin position="400"/>
        <end position="410"/>
    </location>
</feature>
<sequence>MENQVIRDNFPQLPVMVAGQTNIKLAGTELHRNDLADQDFVPEITQWHRSRRIDRSQIAGRPRVGSPESLRRYALTKCQLRVMETTTDVPSTQTSANNPVPIRVRADPAGLGLTEPLGLAGFLQNEGAAVVTEEHIKKWKKERASRHLLEERKKLKANLRHYGTMAVPNCMRARLEHRTPHAKTLNMLYQYYCRDILEPIKLYHIEAFPKIRCRFGPILRPQGSKSTFIRRMSRLKVEIQQVWEQNGCPGEDEDTDTGAEKDSVLDVPFIANQWRDLSPHKFSPRTPGTRPNTIHRRVDSLVDMPRRLQELEEMAVALELELLSKPQVTELEMQLLVESETNPGVYLDLAMDLYKKMEAELETELEAGLEAELETELETELEAELEAELETALEADLETDLERSREKYLEPEPTMKVSNPPRNDHPSGIRSRIWRRLRRTVEAKEKNKAKKSAKSHKKEQG</sequence>
<feature type="compositionally biased region" description="Basic residues" evidence="1">
    <location>
        <begin position="447"/>
        <end position="461"/>
    </location>
</feature>
<gene>
    <name evidence="2" type="ORF">AOQ84DRAFT_227799</name>
</gene>
<feature type="region of interest" description="Disordered" evidence="1">
    <location>
        <begin position="394"/>
        <end position="461"/>
    </location>
</feature>
<dbReference type="Proteomes" id="UP000250140">
    <property type="component" value="Unassembled WGS sequence"/>
</dbReference>
<accession>A0A8E2F8A5</accession>
<proteinExistence type="predicted"/>
<organism evidence="2 3">
    <name type="scientific">Glonium stellatum</name>
    <dbReference type="NCBI Taxonomy" id="574774"/>
    <lineage>
        <taxon>Eukaryota</taxon>
        <taxon>Fungi</taxon>
        <taxon>Dikarya</taxon>
        <taxon>Ascomycota</taxon>
        <taxon>Pezizomycotina</taxon>
        <taxon>Dothideomycetes</taxon>
        <taxon>Pleosporomycetidae</taxon>
        <taxon>Gloniales</taxon>
        <taxon>Gloniaceae</taxon>
        <taxon>Glonium</taxon>
    </lineage>
</organism>
<reference evidence="2 3" key="1">
    <citation type="journal article" date="2016" name="Nat. Commun.">
        <title>Ectomycorrhizal ecology is imprinted in the genome of the dominant symbiotic fungus Cenococcum geophilum.</title>
        <authorList>
            <consortium name="DOE Joint Genome Institute"/>
            <person name="Peter M."/>
            <person name="Kohler A."/>
            <person name="Ohm R.A."/>
            <person name="Kuo A."/>
            <person name="Krutzmann J."/>
            <person name="Morin E."/>
            <person name="Arend M."/>
            <person name="Barry K.W."/>
            <person name="Binder M."/>
            <person name="Choi C."/>
            <person name="Clum A."/>
            <person name="Copeland A."/>
            <person name="Grisel N."/>
            <person name="Haridas S."/>
            <person name="Kipfer T."/>
            <person name="LaButti K."/>
            <person name="Lindquist E."/>
            <person name="Lipzen A."/>
            <person name="Maire R."/>
            <person name="Meier B."/>
            <person name="Mihaltcheva S."/>
            <person name="Molinier V."/>
            <person name="Murat C."/>
            <person name="Poggeler S."/>
            <person name="Quandt C.A."/>
            <person name="Sperisen C."/>
            <person name="Tritt A."/>
            <person name="Tisserant E."/>
            <person name="Crous P.W."/>
            <person name="Henrissat B."/>
            <person name="Nehls U."/>
            <person name="Egli S."/>
            <person name="Spatafora J.W."/>
            <person name="Grigoriev I.V."/>
            <person name="Martin F.M."/>
        </authorList>
    </citation>
    <scope>NUCLEOTIDE SEQUENCE [LARGE SCALE GENOMIC DNA]</scope>
    <source>
        <strain evidence="2 3">CBS 207.34</strain>
    </source>
</reference>
<dbReference type="AlphaFoldDB" id="A0A8E2F8A5"/>
<dbReference type="EMBL" id="KV748886">
    <property type="protein sequence ID" value="OCL12370.1"/>
    <property type="molecule type" value="Genomic_DNA"/>
</dbReference>
<keyword evidence="3" id="KW-1185">Reference proteome</keyword>
<evidence type="ECO:0000313" key="2">
    <source>
        <dbReference type="EMBL" id="OCL12370.1"/>
    </source>
</evidence>